<dbReference type="RefSeq" id="WP_157321882.1">
    <property type="nucleotide sequence ID" value="NZ_BMFX01000007.1"/>
</dbReference>
<protein>
    <recommendedName>
        <fullName evidence="3">THIF-type NAD/FAD binding fold domain-containing protein</fullName>
    </recommendedName>
</protein>
<evidence type="ECO:0000313" key="2">
    <source>
        <dbReference type="Proteomes" id="UP000460157"/>
    </source>
</evidence>
<dbReference type="SUPFAM" id="SSF69572">
    <property type="entry name" value="Activating enzymes of the ubiquitin-like proteins"/>
    <property type="match status" value="1"/>
</dbReference>
<dbReference type="OrthoDB" id="4965464at2"/>
<proteinExistence type="predicted"/>
<gene>
    <name evidence="1" type="ORF">GNZ21_04890</name>
</gene>
<comment type="caution">
    <text evidence="1">The sequence shown here is derived from an EMBL/GenBank/DDBJ whole genome shotgun (WGS) entry which is preliminary data.</text>
</comment>
<dbReference type="AlphaFoldDB" id="A0A7K1UH24"/>
<dbReference type="InterPro" id="IPR035985">
    <property type="entry name" value="Ubiquitin-activating_enz"/>
</dbReference>
<dbReference type="GO" id="GO:0008641">
    <property type="term" value="F:ubiquitin-like modifier activating enzyme activity"/>
    <property type="evidence" value="ECO:0007669"/>
    <property type="project" value="InterPro"/>
</dbReference>
<dbReference type="Gene3D" id="3.40.50.720">
    <property type="entry name" value="NAD(P)-binding Rossmann-like Domain"/>
    <property type="match status" value="1"/>
</dbReference>
<dbReference type="EMBL" id="WRPM01000031">
    <property type="protein sequence ID" value="MVT25704.1"/>
    <property type="molecule type" value="Genomic_DNA"/>
</dbReference>
<name>A0A7K1UH24_9MICC</name>
<organism evidence="1 2">
    <name type="scientific">Nesterenkonia alkaliphila</name>
    <dbReference type="NCBI Taxonomy" id="1463631"/>
    <lineage>
        <taxon>Bacteria</taxon>
        <taxon>Bacillati</taxon>
        <taxon>Actinomycetota</taxon>
        <taxon>Actinomycetes</taxon>
        <taxon>Micrococcales</taxon>
        <taxon>Micrococcaceae</taxon>
        <taxon>Nesterenkonia</taxon>
    </lineage>
</organism>
<keyword evidence="2" id="KW-1185">Reference proteome</keyword>
<evidence type="ECO:0008006" key="3">
    <source>
        <dbReference type="Google" id="ProtNLM"/>
    </source>
</evidence>
<reference evidence="1 2" key="1">
    <citation type="submission" date="2019-12" db="EMBL/GenBank/DDBJ databases">
        <title>Nesterenkonia muleiensis sp. nov., a novel actinobacterium isolated from sap of Populus euphratica.</title>
        <authorList>
            <person name="Wang R."/>
        </authorList>
    </citation>
    <scope>NUCLEOTIDE SEQUENCE [LARGE SCALE GENOMIC DNA]</scope>
    <source>
        <strain evidence="1 2">F10</strain>
    </source>
</reference>
<evidence type="ECO:0000313" key="1">
    <source>
        <dbReference type="EMBL" id="MVT25704.1"/>
    </source>
</evidence>
<sequence>MNYDDAVRAARCSLATIAVEGLEGLGIQLAELLIRLNVGTLILRDPRPVSAEIPGFRAIEQGRPRSEAAAERLSSQAEQTVVLEAFEGTAIAGADLHLVTAAGALEADALRRAYQESAAVLPVLVTAQGWRAGPLLLPGAPVCPECLLHTGLLTQTTPQATGSDPGESTPAGPAAAALVMGAAAAAAQQASALIQGSAPPAIHQAALVCEAGTGLITPQLIQPVPNCACFTAALPVGL</sequence>
<dbReference type="Proteomes" id="UP000460157">
    <property type="component" value="Unassembled WGS sequence"/>
</dbReference>
<accession>A0A7K1UH24</accession>